<dbReference type="GO" id="GO:0005524">
    <property type="term" value="F:ATP binding"/>
    <property type="evidence" value="ECO:0007669"/>
    <property type="project" value="UniProtKB-KW"/>
</dbReference>
<sequence length="263" mass="30312">MVKFYNEGLQWREDGFMKPLLHIDNLHGGYTHKNVLHGISFDVYPNEIVGLIGLNGAGKSTTIKHIIGMMQAKKGQVAVNGQRFEENPEAYRQQMAYIPEMPILYDELTLYEHLHLTAMAYGIEEQQFKQRLNPLLKEFRLEKKLNWFPVHFSKGMRQKVMIMCAFLIEPSLYIVDEPFVGLDPLGIQSYLQLMEEMKQAGAGVLMSTHILATAERYCDRFVILHDGEIRAKGTLEELRESFRMPGSSLDDLYVQLTKEESHD</sequence>
<dbReference type="Proteomes" id="UP000198584">
    <property type="component" value="Unassembled WGS sequence"/>
</dbReference>
<evidence type="ECO:0000256" key="3">
    <source>
        <dbReference type="ARBA" id="ARBA00022840"/>
    </source>
</evidence>
<dbReference type="GO" id="GO:0016887">
    <property type="term" value="F:ATP hydrolysis activity"/>
    <property type="evidence" value="ECO:0007669"/>
    <property type="project" value="InterPro"/>
</dbReference>
<keyword evidence="6" id="KW-1185">Reference proteome</keyword>
<keyword evidence="2" id="KW-0547">Nucleotide-binding</keyword>
<feature type="domain" description="ABC transporter" evidence="4">
    <location>
        <begin position="21"/>
        <end position="251"/>
    </location>
</feature>
<dbReference type="InterPro" id="IPR003439">
    <property type="entry name" value="ABC_transporter-like_ATP-bd"/>
</dbReference>
<dbReference type="EMBL" id="FNQR01000016">
    <property type="protein sequence ID" value="SEB09512.1"/>
    <property type="molecule type" value="Genomic_DNA"/>
</dbReference>
<evidence type="ECO:0000259" key="4">
    <source>
        <dbReference type="PROSITE" id="PS50893"/>
    </source>
</evidence>
<dbReference type="SUPFAM" id="SSF52540">
    <property type="entry name" value="P-loop containing nucleoside triphosphate hydrolases"/>
    <property type="match status" value="1"/>
</dbReference>
<reference evidence="5 6" key="1">
    <citation type="submission" date="2016-10" db="EMBL/GenBank/DDBJ databases">
        <authorList>
            <person name="de Groot N.N."/>
        </authorList>
    </citation>
    <scope>NUCLEOTIDE SEQUENCE [LARGE SCALE GENOMIC DNA]</scope>
    <source>
        <strain evidence="5 6">CCM7597</strain>
    </source>
</reference>
<dbReference type="InterPro" id="IPR051782">
    <property type="entry name" value="ABC_Transporter_VariousFunc"/>
</dbReference>
<dbReference type="AlphaFoldDB" id="A0A1H4GLI9"/>
<dbReference type="SMART" id="SM00382">
    <property type="entry name" value="AAA"/>
    <property type="match status" value="1"/>
</dbReference>
<keyword evidence="3 5" id="KW-0067">ATP-binding</keyword>
<dbReference type="STRING" id="571932.SAMN05421743_11657"/>
<evidence type="ECO:0000313" key="6">
    <source>
        <dbReference type="Proteomes" id="UP000198584"/>
    </source>
</evidence>
<dbReference type="PANTHER" id="PTHR42939:SF5">
    <property type="entry name" value="ABC-TYPE TRANSPORTER ATP-BINDING PROTEIN ECSA"/>
    <property type="match status" value="1"/>
</dbReference>
<dbReference type="PROSITE" id="PS50893">
    <property type="entry name" value="ABC_TRANSPORTER_2"/>
    <property type="match status" value="1"/>
</dbReference>
<proteinExistence type="predicted"/>
<keyword evidence="1" id="KW-0813">Transport</keyword>
<dbReference type="InterPro" id="IPR003593">
    <property type="entry name" value="AAA+_ATPase"/>
</dbReference>
<dbReference type="InterPro" id="IPR027417">
    <property type="entry name" value="P-loop_NTPase"/>
</dbReference>
<evidence type="ECO:0000256" key="1">
    <source>
        <dbReference type="ARBA" id="ARBA00022448"/>
    </source>
</evidence>
<dbReference type="Gene3D" id="3.40.50.300">
    <property type="entry name" value="P-loop containing nucleotide triphosphate hydrolases"/>
    <property type="match status" value="1"/>
</dbReference>
<organism evidence="5 6">
    <name type="scientific">Thalassobacillus cyri</name>
    <dbReference type="NCBI Taxonomy" id="571932"/>
    <lineage>
        <taxon>Bacteria</taxon>
        <taxon>Bacillati</taxon>
        <taxon>Bacillota</taxon>
        <taxon>Bacilli</taxon>
        <taxon>Bacillales</taxon>
        <taxon>Bacillaceae</taxon>
        <taxon>Thalassobacillus</taxon>
    </lineage>
</organism>
<dbReference type="PANTHER" id="PTHR42939">
    <property type="entry name" value="ABC TRANSPORTER ATP-BINDING PROTEIN ALBC-RELATED"/>
    <property type="match status" value="1"/>
</dbReference>
<dbReference type="CDD" id="cd03230">
    <property type="entry name" value="ABC_DR_subfamily_A"/>
    <property type="match status" value="1"/>
</dbReference>
<name>A0A1H4GLI9_9BACI</name>
<dbReference type="Pfam" id="PF00005">
    <property type="entry name" value="ABC_tran"/>
    <property type="match status" value="1"/>
</dbReference>
<protein>
    <submittedName>
        <fullName evidence="5">ABC-2 type transport system ATP-binding protein</fullName>
    </submittedName>
</protein>
<accession>A0A1H4GLI9</accession>
<evidence type="ECO:0000256" key="2">
    <source>
        <dbReference type="ARBA" id="ARBA00022741"/>
    </source>
</evidence>
<gene>
    <name evidence="5" type="ORF">SAMN05421743_11657</name>
</gene>
<evidence type="ECO:0000313" key="5">
    <source>
        <dbReference type="EMBL" id="SEB09512.1"/>
    </source>
</evidence>